<name>A0A0R1UW77_9LACO</name>
<dbReference type="RefSeq" id="WP_057732080.1">
    <property type="nucleotide sequence ID" value="NZ_AZFS01000023.1"/>
</dbReference>
<evidence type="ECO:0000313" key="4">
    <source>
        <dbReference type="EMBL" id="KRL96900.1"/>
    </source>
</evidence>
<sequence>MAATQHAQNIKQDSQNYLATALLQLLETKDLSDLTVTAVVKRAGVSRMAFYRNFTTLADVLTAHFEPIMTAQFDDILAHVPQDQKLAALGDFFMTLAPTMKLAVERGFEPVFQQIFEQNMQRFYAVTMTWSGATATQQKYWTQFMTAGIYRIWREWLLGGQQESLTEIHDLIATFQTATMAALQQQAQD</sequence>
<evidence type="ECO:0000256" key="1">
    <source>
        <dbReference type="ARBA" id="ARBA00023125"/>
    </source>
</evidence>
<gene>
    <name evidence="4" type="ORF">FD28_GL001830</name>
</gene>
<evidence type="ECO:0000256" key="2">
    <source>
        <dbReference type="PROSITE-ProRule" id="PRU00335"/>
    </source>
</evidence>
<dbReference type="Pfam" id="PF00440">
    <property type="entry name" value="TetR_N"/>
    <property type="match status" value="1"/>
</dbReference>
<dbReference type="AlphaFoldDB" id="A0A0R1UW77"/>
<keyword evidence="1 2" id="KW-0238">DNA-binding</keyword>
<organism evidence="4 5">
    <name type="scientific">Levilactobacillus hammesii DSM 16381</name>
    <dbReference type="NCBI Taxonomy" id="1423753"/>
    <lineage>
        <taxon>Bacteria</taxon>
        <taxon>Bacillati</taxon>
        <taxon>Bacillota</taxon>
        <taxon>Bacilli</taxon>
        <taxon>Lactobacillales</taxon>
        <taxon>Lactobacillaceae</taxon>
        <taxon>Levilactobacillus</taxon>
    </lineage>
</organism>
<dbReference type="SUPFAM" id="SSF46689">
    <property type="entry name" value="Homeodomain-like"/>
    <property type="match status" value="1"/>
</dbReference>
<dbReference type="STRING" id="1423753.FD28_GL001830"/>
<feature type="domain" description="HTH tetR-type" evidence="3">
    <location>
        <begin position="12"/>
        <end position="72"/>
    </location>
</feature>
<comment type="caution">
    <text evidence="4">The sequence shown here is derived from an EMBL/GenBank/DDBJ whole genome shotgun (WGS) entry which is preliminary data.</text>
</comment>
<dbReference type="PATRIC" id="fig|1423753.3.peg.1914"/>
<dbReference type="InterPro" id="IPR001647">
    <property type="entry name" value="HTH_TetR"/>
</dbReference>
<proteinExistence type="predicted"/>
<dbReference type="Proteomes" id="UP000051580">
    <property type="component" value="Unassembled WGS sequence"/>
</dbReference>
<evidence type="ECO:0000259" key="3">
    <source>
        <dbReference type="PROSITE" id="PS50977"/>
    </source>
</evidence>
<feature type="DNA-binding region" description="H-T-H motif" evidence="2">
    <location>
        <begin position="35"/>
        <end position="54"/>
    </location>
</feature>
<dbReference type="Gene3D" id="1.10.357.10">
    <property type="entry name" value="Tetracycline Repressor, domain 2"/>
    <property type="match status" value="1"/>
</dbReference>
<keyword evidence="5" id="KW-1185">Reference proteome</keyword>
<dbReference type="EMBL" id="AZFS01000023">
    <property type="protein sequence ID" value="KRL96900.1"/>
    <property type="molecule type" value="Genomic_DNA"/>
</dbReference>
<dbReference type="OrthoDB" id="9810250at2"/>
<dbReference type="PROSITE" id="PS50977">
    <property type="entry name" value="HTH_TETR_2"/>
    <property type="match status" value="1"/>
</dbReference>
<protein>
    <submittedName>
        <fullName evidence="4">Transcription regulator</fullName>
    </submittedName>
</protein>
<reference evidence="4 5" key="1">
    <citation type="journal article" date="2015" name="Genome Announc.">
        <title>Expanding the biotechnology potential of lactobacilli through comparative genomics of 213 strains and associated genera.</title>
        <authorList>
            <person name="Sun Z."/>
            <person name="Harris H.M."/>
            <person name="McCann A."/>
            <person name="Guo C."/>
            <person name="Argimon S."/>
            <person name="Zhang W."/>
            <person name="Yang X."/>
            <person name="Jeffery I.B."/>
            <person name="Cooney J.C."/>
            <person name="Kagawa T.F."/>
            <person name="Liu W."/>
            <person name="Song Y."/>
            <person name="Salvetti E."/>
            <person name="Wrobel A."/>
            <person name="Rasinkangas P."/>
            <person name="Parkhill J."/>
            <person name="Rea M.C."/>
            <person name="O'Sullivan O."/>
            <person name="Ritari J."/>
            <person name="Douillard F.P."/>
            <person name="Paul Ross R."/>
            <person name="Yang R."/>
            <person name="Briner A.E."/>
            <person name="Felis G.E."/>
            <person name="de Vos W.M."/>
            <person name="Barrangou R."/>
            <person name="Klaenhammer T.R."/>
            <person name="Caufield P.W."/>
            <person name="Cui Y."/>
            <person name="Zhang H."/>
            <person name="O'Toole P.W."/>
        </authorList>
    </citation>
    <scope>NUCLEOTIDE SEQUENCE [LARGE SCALE GENOMIC DNA]</scope>
    <source>
        <strain evidence="4 5">DSM 16381</strain>
    </source>
</reference>
<evidence type="ECO:0000313" key="5">
    <source>
        <dbReference type="Proteomes" id="UP000051580"/>
    </source>
</evidence>
<dbReference type="InterPro" id="IPR009057">
    <property type="entry name" value="Homeodomain-like_sf"/>
</dbReference>
<accession>A0A0R1UW77</accession>
<dbReference type="GO" id="GO:0003677">
    <property type="term" value="F:DNA binding"/>
    <property type="evidence" value="ECO:0007669"/>
    <property type="project" value="UniProtKB-UniRule"/>
</dbReference>